<dbReference type="Pfam" id="PF00593">
    <property type="entry name" value="TonB_dep_Rec_b-barrel"/>
    <property type="match status" value="1"/>
</dbReference>
<dbReference type="InterPro" id="IPR037066">
    <property type="entry name" value="Plug_dom_sf"/>
</dbReference>
<keyword evidence="4" id="KW-0798">TonB box</keyword>
<dbReference type="Gene3D" id="2.170.130.10">
    <property type="entry name" value="TonB-dependent receptor, plug domain"/>
    <property type="match status" value="1"/>
</dbReference>
<dbReference type="AlphaFoldDB" id="A0AAU9CR65"/>
<evidence type="ECO:0000313" key="7">
    <source>
        <dbReference type="EMBL" id="BDD07867.1"/>
    </source>
</evidence>
<dbReference type="Pfam" id="PF13715">
    <property type="entry name" value="CarbopepD_reg_2"/>
    <property type="match status" value="1"/>
</dbReference>
<evidence type="ECO:0000256" key="4">
    <source>
        <dbReference type="RuleBase" id="RU003357"/>
    </source>
</evidence>
<name>A0AAU9CR65_9BACT</name>
<evidence type="ECO:0000256" key="2">
    <source>
        <dbReference type="ARBA" id="ARBA00023136"/>
    </source>
</evidence>
<dbReference type="SUPFAM" id="SSF56935">
    <property type="entry name" value="Porins"/>
    <property type="match status" value="1"/>
</dbReference>
<dbReference type="InterPro" id="IPR036942">
    <property type="entry name" value="Beta-barrel_TonB_sf"/>
</dbReference>
<dbReference type="Gene3D" id="2.40.170.20">
    <property type="entry name" value="TonB-dependent receptor, beta-barrel domain"/>
    <property type="match status" value="1"/>
</dbReference>
<reference evidence="7 8" key="1">
    <citation type="submission" date="2021-12" db="EMBL/GenBank/DDBJ databases">
        <title>Genome sequencing of bacteria with rrn-lacking chromosome and rrn-plasmid.</title>
        <authorList>
            <person name="Anda M."/>
            <person name="Iwasaki W."/>
        </authorList>
    </citation>
    <scope>NUCLEOTIDE SEQUENCE [LARGE SCALE GENOMIC DNA]</scope>
    <source>
        <strain evidence="7 8">DSM 100852</strain>
    </source>
</reference>
<evidence type="ECO:0000313" key="8">
    <source>
        <dbReference type="Proteomes" id="UP001348817"/>
    </source>
</evidence>
<evidence type="ECO:0000259" key="6">
    <source>
        <dbReference type="Pfam" id="PF07715"/>
    </source>
</evidence>
<gene>
    <name evidence="7" type="ORF">FUAX_02990</name>
</gene>
<protein>
    <submittedName>
        <fullName evidence="7">Outer membrane protein</fullName>
    </submittedName>
</protein>
<dbReference type="PANTHER" id="PTHR40980">
    <property type="entry name" value="PLUG DOMAIN-CONTAINING PROTEIN"/>
    <property type="match status" value="1"/>
</dbReference>
<comment type="similarity">
    <text evidence="4">Belongs to the TonB-dependent receptor family.</text>
</comment>
<comment type="subcellular location">
    <subcellularLocation>
        <location evidence="1 4">Cell outer membrane</location>
    </subcellularLocation>
</comment>
<dbReference type="Proteomes" id="UP001348817">
    <property type="component" value="Chromosome"/>
</dbReference>
<dbReference type="GO" id="GO:0009279">
    <property type="term" value="C:cell outer membrane"/>
    <property type="evidence" value="ECO:0007669"/>
    <property type="project" value="UniProtKB-SubCell"/>
</dbReference>
<dbReference type="Gene3D" id="2.60.40.1120">
    <property type="entry name" value="Carboxypeptidase-like, regulatory domain"/>
    <property type="match status" value="1"/>
</dbReference>
<dbReference type="InterPro" id="IPR008969">
    <property type="entry name" value="CarboxyPept-like_regulatory"/>
</dbReference>
<feature type="domain" description="TonB-dependent receptor-like beta-barrel" evidence="5">
    <location>
        <begin position="487"/>
        <end position="893"/>
    </location>
</feature>
<proteinExistence type="inferred from homology"/>
<feature type="domain" description="TonB-dependent receptor plug" evidence="6">
    <location>
        <begin position="125"/>
        <end position="214"/>
    </location>
</feature>
<keyword evidence="8" id="KW-1185">Reference proteome</keyword>
<dbReference type="KEGG" id="fax:FUAX_02990"/>
<dbReference type="SUPFAM" id="SSF49464">
    <property type="entry name" value="Carboxypeptidase regulatory domain-like"/>
    <property type="match status" value="1"/>
</dbReference>
<organism evidence="7 8">
    <name type="scientific">Fulvitalea axinellae</name>
    <dbReference type="NCBI Taxonomy" id="1182444"/>
    <lineage>
        <taxon>Bacteria</taxon>
        <taxon>Pseudomonadati</taxon>
        <taxon>Bacteroidota</taxon>
        <taxon>Cytophagia</taxon>
        <taxon>Cytophagales</taxon>
        <taxon>Persicobacteraceae</taxon>
        <taxon>Fulvitalea</taxon>
    </lineage>
</organism>
<sequence length="965" mass="106980">MLLSAELFAQGSISGSITDKESGEEIIGGTAYISSIQKGAASDIYGKYMIKGVPAGTYSLVVKYIGYREQKVEGVEVKDGQVTELNISLVTDVSELDVVVVQASQINNNQTALLSMQRKALAVQDGISVSEIKKMGVSNAAESMKYVTGAAVEDGKYMVLRGLGDRYSLTQMNGVTMPSTDPYRNSASLDLVPTDMIDNIVTVKTFTADQPGNFTGGKVDITTKSLPEDFYMNFGVSTSFNTNSNLKSDFITDGAEGKLDWLGYDDGTRAKSKYLDFYKSYISNASAVANAYIEAAKEDNGQVRSIMDITARSLDNPYAHRKISSPLNTGVNFSIGNRFDLFGKPLGVNFGFKFDRTYSLVEGGETGIYEGTGKQDNLQSQQELTMTRSSVSSNLGGLLSLAYQIAPNHEISLMNMYSHDGDIVATEESGFWLTSGRDLFGTQSSRMEMRTLNNTQLSGKHYFEVFDGIKFDWVGGYVYSSLEEPDGRYFAYAGTNQAGPNEPKRYTYSMPKSEIGSLPSNFFRDLTDTQMNFKADVTIDFKSDSWFKVSTKFGGAYSKKEREFTENLYSMVEVPPSIGGVANDSYLRFGDVGEDFGRFFSTNNSGLLGVSINGDGESVYLMGNIYSDLSSDQNTYTGEETIVAGYGMGVFEFGPKFKLIGGLRIESTEMGAKSKDTRLEESKIEEVDFLPSLNTIIKLNEKMNLRAAYGRTLARPNMREISPFTMLVGIGKAFEAGNPDLKRTLIDNYDLRYEFYPNPGELLAVSAYYKKFTDPIVRTLLTNTGTTEIKPINVDEATVYGLEAEMRKNFGFITPELEDLVFSTNISFIFSESDMAKEEVEAQENAGFTDVETTRPFQGQSPYIINAALSYNWRRLQWENSFAFNYFGERLAFVTGALTSDVYEQPRPSLNFVSSKGFGDHLKLSVKATNILNMVYSKSYKDHEEKYYSRFERGTTFSLGLSYSL</sequence>
<dbReference type="InterPro" id="IPR012910">
    <property type="entry name" value="Plug_dom"/>
</dbReference>
<evidence type="ECO:0000256" key="3">
    <source>
        <dbReference type="ARBA" id="ARBA00023237"/>
    </source>
</evidence>
<evidence type="ECO:0000256" key="1">
    <source>
        <dbReference type="ARBA" id="ARBA00004442"/>
    </source>
</evidence>
<evidence type="ECO:0000259" key="5">
    <source>
        <dbReference type="Pfam" id="PF00593"/>
    </source>
</evidence>
<keyword evidence="3" id="KW-0998">Cell outer membrane</keyword>
<dbReference type="InterPro" id="IPR000531">
    <property type="entry name" value="Beta-barrel_TonB"/>
</dbReference>
<dbReference type="Pfam" id="PF07715">
    <property type="entry name" value="Plug"/>
    <property type="match status" value="1"/>
</dbReference>
<dbReference type="PANTHER" id="PTHR40980:SF5">
    <property type="entry name" value="TONB-DEPENDENT RECEPTOR"/>
    <property type="match status" value="1"/>
</dbReference>
<accession>A0AAU9CR65</accession>
<keyword evidence="2 4" id="KW-0472">Membrane</keyword>
<dbReference type="EMBL" id="AP025314">
    <property type="protein sequence ID" value="BDD07867.1"/>
    <property type="molecule type" value="Genomic_DNA"/>
</dbReference>